<dbReference type="Proteomes" id="UP001732700">
    <property type="component" value="Chromosome 4D"/>
</dbReference>
<keyword evidence="2" id="KW-1185">Reference proteome</keyword>
<evidence type="ECO:0000313" key="2">
    <source>
        <dbReference type="Proteomes" id="UP001732700"/>
    </source>
</evidence>
<name>A0ACD5WZ03_AVESA</name>
<evidence type="ECO:0000313" key="1">
    <source>
        <dbReference type="EnsemblPlants" id="AVESA.00010b.r2.4DG0717680.2.CDS"/>
    </source>
</evidence>
<protein>
    <submittedName>
        <fullName evidence="1">Uncharacterized protein</fullName>
    </submittedName>
</protein>
<dbReference type="EnsemblPlants" id="AVESA.00010b.r2.4DG0717680.2">
    <property type="protein sequence ID" value="AVESA.00010b.r2.4DG0717680.2.CDS"/>
    <property type="gene ID" value="AVESA.00010b.r2.4DG0717680"/>
</dbReference>
<accession>A0ACD5WZ03</accession>
<sequence length="537" mass="59263">MSSCVSSQRHHCSSVRRLPAPTSRAHLAAAHWHASHFRRRVVSLRATRAEAPSSVPPPPVGGGKAAAAVQAEIVEAAAVWCAAHGLVVGDRENPRSGTVPGVGLVHAPFSLLPTRFPASFWKQACELAPIFNELVDRVSLDGEFLQGSLSRTKQVDDFTARLLEIHAKMMAVNKKEDIRLGLHRSDYMLDSETNSLLQIELNTISTSFPGLGSLVSKLHRTLLNQYREVLGLDSERIPRNHATTQFAEALGKAWAEYNNDSAVVMMVVQPEERNMYDQFWLINHLKESHGVMTIRKSLAQVEAEGQVLADGTLVVDGRPVAVVYFRAGYAPNDYPSEVEWSARLLIEQSSAIKCPSISYHLVGTKKIQQELAKPSVLERFLDNKEDIAKLRKSFAGLWSLDNEEIVKSAIEKPDLFVLKPQREGGGNNVYGHDLRETLIRLQNEQGEALAAYILMQRIFPRASPTHLVQGGVCFEDLTISELGIFGAYLRNKDKVIINDQSGYLMRTKVSSSNEGGVAAGFAVLDSILLTDEVIITE</sequence>
<reference evidence="1" key="2">
    <citation type="submission" date="2025-09" db="UniProtKB">
        <authorList>
            <consortium name="EnsemblPlants"/>
        </authorList>
    </citation>
    <scope>IDENTIFICATION</scope>
</reference>
<organism evidence="1 2">
    <name type="scientific">Avena sativa</name>
    <name type="common">Oat</name>
    <dbReference type="NCBI Taxonomy" id="4498"/>
    <lineage>
        <taxon>Eukaryota</taxon>
        <taxon>Viridiplantae</taxon>
        <taxon>Streptophyta</taxon>
        <taxon>Embryophyta</taxon>
        <taxon>Tracheophyta</taxon>
        <taxon>Spermatophyta</taxon>
        <taxon>Magnoliopsida</taxon>
        <taxon>Liliopsida</taxon>
        <taxon>Poales</taxon>
        <taxon>Poaceae</taxon>
        <taxon>BOP clade</taxon>
        <taxon>Pooideae</taxon>
        <taxon>Poodae</taxon>
        <taxon>Poeae</taxon>
        <taxon>Poeae Chloroplast Group 1 (Aveneae type)</taxon>
        <taxon>Aveninae</taxon>
        <taxon>Avena</taxon>
    </lineage>
</organism>
<proteinExistence type="predicted"/>
<reference evidence="1" key="1">
    <citation type="submission" date="2021-05" db="EMBL/GenBank/DDBJ databases">
        <authorList>
            <person name="Scholz U."/>
            <person name="Mascher M."/>
            <person name="Fiebig A."/>
        </authorList>
    </citation>
    <scope>NUCLEOTIDE SEQUENCE [LARGE SCALE GENOMIC DNA]</scope>
</reference>